<keyword evidence="9" id="KW-0460">Magnesium</keyword>
<evidence type="ECO:0000256" key="7">
    <source>
        <dbReference type="ARBA" id="ARBA00052328"/>
    </source>
</evidence>
<keyword evidence="3 9" id="KW-0328">Glycosyltransferase</keyword>
<keyword evidence="6 9" id="KW-0057">Aromatic amino acid biosynthesis</keyword>
<protein>
    <recommendedName>
        <fullName evidence="9">Anthranilate phosphoribosyltransferase</fullName>
        <ecNumber evidence="9">2.4.2.18</ecNumber>
    </recommendedName>
</protein>
<sequence>MREVLEKVTMGENLNFAEAREAMEAIMEGKWTESQIGAFLVALKMKGETEEEIAAFALAMREKASRVLTRTEGLVDTCGTGGDGQHTFNISTAAAFVIAGAGIPVAKHGNRSVSSRSGSADVLEALGVNIDLDAKGAARCVDEVGIGFLFAPNLHPAMRHVAKPRREIGIRTVFNILGPLANPAYARGQVLGVFSPELQEILARVLNRLGVERAFVVYGSGGLDEVSLTGPTRVFELNRGEIKSYTFDPLSYGFSYCSLRDLQGGDAFENARLLQEVLRGKPGPLREVVLLNAAFGIMAGGVNDFREALLMARESIDQGLAAEKLEKLRRLSHEIKEAG</sequence>
<dbReference type="Proteomes" id="UP000187485">
    <property type="component" value="Unassembled WGS sequence"/>
</dbReference>
<dbReference type="HAMAP" id="MF_00211">
    <property type="entry name" value="TrpD"/>
    <property type="match status" value="1"/>
</dbReference>
<dbReference type="FunFam" id="3.40.1030.10:FF:000002">
    <property type="entry name" value="Anthranilate phosphoribosyltransferase"/>
    <property type="match status" value="1"/>
</dbReference>
<dbReference type="PANTHER" id="PTHR43285">
    <property type="entry name" value="ANTHRANILATE PHOSPHORIBOSYLTRANSFERASE"/>
    <property type="match status" value="1"/>
</dbReference>
<feature type="binding site" evidence="9">
    <location>
        <position position="87"/>
    </location>
    <ligand>
        <name>5-phospho-alpha-D-ribose 1-diphosphate</name>
        <dbReference type="ChEBI" id="CHEBI:58017"/>
    </ligand>
</feature>
<dbReference type="InterPro" id="IPR005940">
    <property type="entry name" value="Anthranilate_Pribosyl_Tfrase"/>
</dbReference>
<dbReference type="InterPro" id="IPR000312">
    <property type="entry name" value="Glycosyl_Trfase_fam3"/>
</dbReference>
<dbReference type="GO" id="GO:0005829">
    <property type="term" value="C:cytosol"/>
    <property type="evidence" value="ECO:0007669"/>
    <property type="project" value="TreeGrafter"/>
</dbReference>
<dbReference type="AlphaFoldDB" id="A0A1L8CUT6"/>
<dbReference type="InterPro" id="IPR035902">
    <property type="entry name" value="Nuc_phospho_transferase"/>
</dbReference>
<evidence type="ECO:0000256" key="2">
    <source>
        <dbReference type="ARBA" id="ARBA00022605"/>
    </source>
</evidence>
<gene>
    <name evidence="9" type="primary">trpD</name>
    <name evidence="12" type="ORF">cpu_11670</name>
</gene>
<dbReference type="EMBL" id="BDJK01000017">
    <property type="protein sequence ID" value="GAV22657.1"/>
    <property type="molecule type" value="Genomic_DNA"/>
</dbReference>
<keyword evidence="13" id="KW-1185">Reference proteome</keyword>
<evidence type="ECO:0000259" key="11">
    <source>
        <dbReference type="Pfam" id="PF02885"/>
    </source>
</evidence>
<dbReference type="Pfam" id="PF00591">
    <property type="entry name" value="Glycos_transf_3"/>
    <property type="match status" value="1"/>
</dbReference>
<evidence type="ECO:0000256" key="1">
    <source>
        <dbReference type="ARBA" id="ARBA00004907"/>
    </source>
</evidence>
<proteinExistence type="inferred from homology"/>
<feature type="binding site" evidence="9">
    <location>
        <position position="119"/>
    </location>
    <ligand>
        <name>5-phospho-alpha-D-ribose 1-diphosphate</name>
        <dbReference type="ChEBI" id="CHEBI:58017"/>
    </ligand>
</feature>
<feature type="binding site" evidence="9">
    <location>
        <position position="91"/>
    </location>
    <ligand>
        <name>Mg(2+)</name>
        <dbReference type="ChEBI" id="CHEBI:18420"/>
        <label>1</label>
    </ligand>
</feature>
<evidence type="ECO:0000256" key="8">
    <source>
        <dbReference type="ARBA" id="ARBA00061188"/>
    </source>
</evidence>
<dbReference type="GO" id="GO:0000162">
    <property type="term" value="P:L-tryptophan biosynthetic process"/>
    <property type="evidence" value="ECO:0007669"/>
    <property type="project" value="UniProtKB-UniRule"/>
</dbReference>
<comment type="caution">
    <text evidence="12">The sequence shown here is derived from an EMBL/GenBank/DDBJ whole genome shotgun (WGS) entry which is preliminary data.</text>
</comment>
<comment type="function">
    <text evidence="9">Catalyzes the transfer of the phosphoribosyl group of 5-phosphorylribose-1-pyrophosphate (PRPP) to anthranilate to yield N-(5'-phosphoribosyl)-anthranilate (PRA).</text>
</comment>
<dbReference type="Gene3D" id="1.20.970.10">
    <property type="entry name" value="Transferase, Pyrimidine Nucleoside Phosphorylase, Chain C"/>
    <property type="match status" value="1"/>
</dbReference>
<feature type="binding site" evidence="9">
    <location>
        <begin position="89"/>
        <end position="92"/>
    </location>
    <ligand>
        <name>5-phospho-alpha-D-ribose 1-diphosphate</name>
        <dbReference type="ChEBI" id="CHEBI:58017"/>
    </ligand>
</feature>
<dbReference type="NCBIfam" id="TIGR01245">
    <property type="entry name" value="trpD"/>
    <property type="match status" value="1"/>
</dbReference>
<dbReference type="GO" id="GO:0004048">
    <property type="term" value="F:anthranilate phosphoribosyltransferase activity"/>
    <property type="evidence" value="ECO:0007669"/>
    <property type="project" value="UniProtKB-UniRule"/>
</dbReference>
<evidence type="ECO:0000256" key="5">
    <source>
        <dbReference type="ARBA" id="ARBA00022822"/>
    </source>
</evidence>
<name>A0A1L8CUT6_9THEO</name>
<feature type="binding site" evidence="9">
    <location>
        <position position="225"/>
    </location>
    <ligand>
        <name>Mg(2+)</name>
        <dbReference type="ChEBI" id="CHEBI:18420"/>
        <label>2</label>
    </ligand>
</feature>
<accession>A0A1L8CUT6</accession>
<comment type="similarity">
    <text evidence="8">In the C-terminal section; belongs to the anthranilate phosphoribosyltransferase family.</text>
</comment>
<dbReference type="SUPFAM" id="SSF47648">
    <property type="entry name" value="Nucleoside phosphorylase/phosphoribosyltransferase N-terminal domain"/>
    <property type="match status" value="1"/>
</dbReference>
<evidence type="ECO:0000256" key="3">
    <source>
        <dbReference type="ARBA" id="ARBA00022676"/>
    </source>
</evidence>
<dbReference type="UniPathway" id="UPA00035">
    <property type="reaction ID" value="UER00041"/>
</dbReference>
<dbReference type="InterPro" id="IPR017459">
    <property type="entry name" value="Glycosyl_Trfase_fam3_N_dom"/>
</dbReference>
<keyword evidence="5 9" id="KW-0822">Tryptophan biosynthesis</keyword>
<evidence type="ECO:0000313" key="12">
    <source>
        <dbReference type="EMBL" id="GAV22657.1"/>
    </source>
</evidence>
<dbReference type="OrthoDB" id="9806430at2"/>
<feature type="binding site" evidence="9">
    <location>
        <position position="110"/>
    </location>
    <ligand>
        <name>anthranilate</name>
        <dbReference type="ChEBI" id="CHEBI:16567"/>
        <label>1</label>
    </ligand>
</feature>
<dbReference type="PANTHER" id="PTHR43285:SF2">
    <property type="entry name" value="ANTHRANILATE PHOSPHORIBOSYLTRANSFERASE"/>
    <property type="match status" value="1"/>
</dbReference>
<evidence type="ECO:0000313" key="13">
    <source>
        <dbReference type="Proteomes" id="UP000187485"/>
    </source>
</evidence>
<comment type="catalytic activity">
    <reaction evidence="7 9">
        <text>N-(5-phospho-beta-D-ribosyl)anthranilate + diphosphate = 5-phospho-alpha-D-ribose 1-diphosphate + anthranilate</text>
        <dbReference type="Rhea" id="RHEA:11768"/>
        <dbReference type="ChEBI" id="CHEBI:16567"/>
        <dbReference type="ChEBI" id="CHEBI:18277"/>
        <dbReference type="ChEBI" id="CHEBI:33019"/>
        <dbReference type="ChEBI" id="CHEBI:58017"/>
        <dbReference type="EC" id="2.4.2.18"/>
    </reaction>
</comment>
<keyword evidence="9" id="KW-0479">Metal-binding</keyword>
<comment type="similarity">
    <text evidence="9">Belongs to the anthranilate phosphoribosyltransferase family.</text>
</comment>
<dbReference type="STRING" id="870242.cpu_11670"/>
<keyword evidence="2 9" id="KW-0028">Amino-acid biosynthesis</keyword>
<feature type="binding site" evidence="9">
    <location>
        <position position="79"/>
    </location>
    <ligand>
        <name>anthranilate</name>
        <dbReference type="ChEBI" id="CHEBI:16567"/>
        <label>1</label>
    </ligand>
</feature>
<feature type="binding site" evidence="9">
    <location>
        <position position="79"/>
    </location>
    <ligand>
        <name>5-phospho-alpha-D-ribose 1-diphosphate</name>
        <dbReference type="ChEBI" id="CHEBI:58017"/>
    </ligand>
</feature>
<dbReference type="InterPro" id="IPR036320">
    <property type="entry name" value="Glycosyl_Trfase_fam3_N_dom_sf"/>
</dbReference>
<evidence type="ECO:0000256" key="6">
    <source>
        <dbReference type="ARBA" id="ARBA00023141"/>
    </source>
</evidence>
<comment type="cofactor">
    <cofactor evidence="9">
        <name>Mg(2+)</name>
        <dbReference type="ChEBI" id="CHEBI:18420"/>
    </cofactor>
    <text evidence="9">Binds 2 magnesium ions per monomer.</text>
</comment>
<feature type="binding site" evidence="9">
    <location>
        <position position="225"/>
    </location>
    <ligand>
        <name>Mg(2+)</name>
        <dbReference type="ChEBI" id="CHEBI:18420"/>
        <label>1</label>
    </ligand>
</feature>
<comment type="pathway">
    <text evidence="1 9">Amino-acid biosynthesis; L-tryptophan biosynthesis; L-tryptophan from chorismate: step 2/5.</text>
</comment>
<dbReference type="EC" id="2.4.2.18" evidence="9"/>
<dbReference type="GO" id="GO:0000287">
    <property type="term" value="F:magnesium ion binding"/>
    <property type="evidence" value="ECO:0007669"/>
    <property type="project" value="UniProtKB-UniRule"/>
</dbReference>
<keyword evidence="4 9" id="KW-0808">Transferase</keyword>
<comment type="subunit">
    <text evidence="9">Homodimer.</text>
</comment>
<feature type="domain" description="Glycosyl transferase family 3" evidence="10">
    <location>
        <begin position="73"/>
        <end position="321"/>
    </location>
</feature>
<feature type="binding site" evidence="9">
    <location>
        <begin position="82"/>
        <end position="83"/>
    </location>
    <ligand>
        <name>5-phospho-alpha-D-ribose 1-diphosphate</name>
        <dbReference type="ChEBI" id="CHEBI:58017"/>
    </ligand>
</feature>
<dbReference type="Pfam" id="PF02885">
    <property type="entry name" value="Glycos_trans_3N"/>
    <property type="match status" value="1"/>
</dbReference>
<evidence type="ECO:0000259" key="10">
    <source>
        <dbReference type="Pfam" id="PF00591"/>
    </source>
</evidence>
<dbReference type="Gene3D" id="3.40.1030.10">
    <property type="entry name" value="Nucleoside phosphorylase/phosphoribosyltransferase catalytic domain"/>
    <property type="match status" value="1"/>
</dbReference>
<feature type="binding site" evidence="9">
    <location>
        <begin position="107"/>
        <end position="115"/>
    </location>
    <ligand>
        <name>5-phospho-alpha-D-ribose 1-diphosphate</name>
        <dbReference type="ChEBI" id="CHEBI:58017"/>
    </ligand>
</feature>
<organism evidence="12 13">
    <name type="scientific">Carboxydothermus pertinax</name>
    <dbReference type="NCBI Taxonomy" id="870242"/>
    <lineage>
        <taxon>Bacteria</taxon>
        <taxon>Bacillati</taxon>
        <taxon>Bacillota</taxon>
        <taxon>Clostridia</taxon>
        <taxon>Thermoanaerobacterales</taxon>
        <taxon>Thermoanaerobacteraceae</taxon>
        <taxon>Carboxydothermus</taxon>
    </lineage>
</organism>
<dbReference type="RefSeq" id="WP_075859133.1">
    <property type="nucleotide sequence ID" value="NZ_BDJK01000017.1"/>
</dbReference>
<feature type="binding site" evidence="9">
    <location>
        <position position="224"/>
    </location>
    <ligand>
        <name>Mg(2+)</name>
        <dbReference type="ChEBI" id="CHEBI:18420"/>
        <label>2</label>
    </ligand>
</feature>
<comment type="caution">
    <text evidence="9">Lacks conserved residue(s) required for the propagation of feature annotation.</text>
</comment>
<feature type="binding site" evidence="9">
    <location>
        <position position="165"/>
    </location>
    <ligand>
        <name>anthranilate</name>
        <dbReference type="ChEBI" id="CHEBI:16567"/>
        <label>2</label>
    </ligand>
</feature>
<evidence type="ECO:0000256" key="4">
    <source>
        <dbReference type="ARBA" id="ARBA00022679"/>
    </source>
</evidence>
<feature type="domain" description="Glycosyl transferase family 3 N-terminal" evidence="11">
    <location>
        <begin position="2"/>
        <end position="64"/>
    </location>
</feature>
<reference evidence="13" key="1">
    <citation type="submission" date="2016-12" db="EMBL/GenBank/DDBJ databases">
        <title>Draft Genome Sequences od Carboxydothermus pertinax and islandicus, Hydrogenogenic Carboxydotrophic Bacteria.</title>
        <authorList>
            <person name="Fukuyama Y."/>
            <person name="Ohmae K."/>
            <person name="Yoneda Y."/>
            <person name="Yoshida T."/>
            <person name="Sako Y."/>
        </authorList>
    </citation>
    <scope>NUCLEOTIDE SEQUENCE [LARGE SCALE GENOMIC DNA]</scope>
    <source>
        <strain evidence="13">Ug1</strain>
    </source>
</reference>
<evidence type="ECO:0000256" key="9">
    <source>
        <dbReference type="HAMAP-Rule" id="MF_00211"/>
    </source>
</evidence>
<dbReference type="SUPFAM" id="SSF52418">
    <property type="entry name" value="Nucleoside phosphorylase/phosphoribosyltransferase catalytic domain"/>
    <property type="match status" value="1"/>
</dbReference>